<dbReference type="EMBL" id="KK785766">
    <property type="protein sequence ID" value="KDO40934.1"/>
    <property type="molecule type" value="Genomic_DNA"/>
</dbReference>
<feature type="non-terminal residue" evidence="1">
    <location>
        <position position="1"/>
    </location>
</feature>
<dbReference type="AlphaFoldDB" id="A0A067DD59"/>
<evidence type="ECO:0000313" key="2">
    <source>
        <dbReference type="Proteomes" id="UP000027120"/>
    </source>
</evidence>
<dbReference type="Proteomes" id="UP000027120">
    <property type="component" value="Unassembled WGS sequence"/>
</dbReference>
<reference evidence="1 2" key="1">
    <citation type="submission" date="2014-04" db="EMBL/GenBank/DDBJ databases">
        <authorList>
            <consortium name="International Citrus Genome Consortium"/>
            <person name="Gmitter F."/>
            <person name="Chen C."/>
            <person name="Farmerie W."/>
            <person name="Harkins T."/>
            <person name="Desany B."/>
            <person name="Mohiuddin M."/>
            <person name="Kodira C."/>
            <person name="Borodovsky M."/>
            <person name="Lomsadze A."/>
            <person name="Burns P."/>
            <person name="Jenkins J."/>
            <person name="Prochnik S."/>
            <person name="Shu S."/>
            <person name="Chapman J."/>
            <person name="Pitluck S."/>
            <person name="Schmutz J."/>
            <person name="Rokhsar D."/>
        </authorList>
    </citation>
    <scope>NUCLEOTIDE SEQUENCE</scope>
</reference>
<evidence type="ECO:0000313" key="1">
    <source>
        <dbReference type="EMBL" id="KDO40934.1"/>
    </source>
</evidence>
<protein>
    <submittedName>
        <fullName evidence="1">Uncharacterized protein</fullName>
    </submittedName>
</protein>
<accession>A0A067DD59</accession>
<gene>
    <name evidence="1" type="ORF">CISIN_1g040028mg</name>
</gene>
<proteinExistence type="predicted"/>
<sequence length="65" mass="7641">QHHPHVYFLLHIYAEVLSNWLKIISEAGNYARFFFQSRQRRPILLIGFSTPSLDECLKGPKQLKS</sequence>
<keyword evidence="2" id="KW-1185">Reference proteome</keyword>
<name>A0A067DD59_CITSI</name>
<organism evidence="1 2">
    <name type="scientific">Citrus sinensis</name>
    <name type="common">Sweet orange</name>
    <name type="synonym">Citrus aurantium var. sinensis</name>
    <dbReference type="NCBI Taxonomy" id="2711"/>
    <lineage>
        <taxon>Eukaryota</taxon>
        <taxon>Viridiplantae</taxon>
        <taxon>Streptophyta</taxon>
        <taxon>Embryophyta</taxon>
        <taxon>Tracheophyta</taxon>
        <taxon>Spermatophyta</taxon>
        <taxon>Magnoliopsida</taxon>
        <taxon>eudicotyledons</taxon>
        <taxon>Gunneridae</taxon>
        <taxon>Pentapetalae</taxon>
        <taxon>rosids</taxon>
        <taxon>malvids</taxon>
        <taxon>Sapindales</taxon>
        <taxon>Rutaceae</taxon>
        <taxon>Aurantioideae</taxon>
        <taxon>Citrus</taxon>
    </lineage>
</organism>